<dbReference type="Proteomes" id="UP000294650">
    <property type="component" value="Unassembled WGS sequence"/>
</dbReference>
<dbReference type="GO" id="GO:0008237">
    <property type="term" value="F:metallopeptidase activity"/>
    <property type="evidence" value="ECO:0007669"/>
    <property type="project" value="UniProtKB-KW"/>
</dbReference>
<dbReference type="GO" id="GO:0046872">
    <property type="term" value="F:metal ion binding"/>
    <property type="evidence" value="ECO:0007669"/>
    <property type="project" value="UniProtKB-KW"/>
</dbReference>
<feature type="transmembrane region" description="Helical" evidence="12">
    <location>
        <begin position="108"/>
        <end position="129"/>
    </location>
</feature>
<dbReference type="PANTHER" id="PTHR39188:SF3">
    <property type="entry name" value="STAGE IV SPORULATION PROTEIN FB"/>
    <property type="match status" value="1"/>
</dbReference>
<evidence type="ECO:0000256" key="3">
    <source>
        <dbReference type="ARBA" id="ARBA00007931"/>
    </source>
</evidence>
<evidence type="ECO:0000256" key="1">
    <source>
        <dbReference type="ARBA" id="ARBA00001947"/>
    </source>
</evidence>
<dbReference type="GO" id="GO:0006508">
    <property type="term" value="P:proteolysis"/>
    <property type="evidence" value="ECO:0007669"/>
    <property type="project" value="UniProtKB-KW"/>
</dbReference>
<keyword evidence="4 14" id="KW-0645">Protease</keyword>
<reference evidence="14 15" key="1">
    <citation type="submission" date="2019-03" db="EMBL/GenBank/DDBJ databases">
        <title>Genomic Encyclopedia of Type Strains, Phase IV (KMG-IV): sequencing the most valuable type-strain genomes for metagenomic binning, comparative biology and taxonomic classification.</title>
        <authorList>
            <person name="Goeker M."/>
        </authorList>
    </citation>
    <scope>NUCLEOTIDE SEQUENCE [LARGE SCALE GENOMIC DNA]</scope>
    <source>
        <strain evidence="14 15">DSM 25894</strain>
    </source>
</reference>
<accession>A0A4R3N315</accession>
<evidence type="ECO:0000256" key="12">
    <source>
        <dbReference type="SAM" id="Phobius"/>
    </source>
</evidence>
<dbReference type="Pfam" id="PF02163">
    <property type="entry name" value="Peptidase_M50"/>
    <property type="match status" value="2"/>
</dbReference>
<evidence type="ECO:0000256" key="7">
    <source>
        <dbReference type="ARBA" id="ARBA00022801"/>
    </source>
</evidence>
<proteinExistence type="inferred from homology"/>
<evidence type="ECO:0000256" key="2">
    <source>
        <dbReference type="ARBA" id="ARBA00004141"/>
    </source>
</evidence>
<dbReference type="InterPro" id="IPR008915">
    <property type="entry name" value="Peptidase_M50"/>
</dbReference>
<feature type="transmembrane region" description="Helical" evidence="12">
    <location>
        <begin position="6"/>
        <end position="29"/>
    </location>
</feature>
<dbReference type="GO" id="GO:0016020">
    <property type="term" value="C:membrane"/>
    <property type="evidence" value="ECO:0007669"/>
    <property type="project" value="UniProtKB-SubCell"/>
</dbReference>
<comment type="subcellular location">
    <subcellularLocation>
        <location evidence="2">Membrane</location>
        <topology evidence="2">Multi-pass membrane protein</topology>
    </subcellularLocation>
</comment>
<evidence type="ECO:0000256" key="9">
    <source>
        <dbReference type="ARBA" id="ARBA00022989"/>
    </source>
</evidence>
<comment type="similarity">
    <text evidence="3">Belongs to the peptidase M50B family.</text>
</comment>
<keyword evidence="10" id="KW-0482">Metalloprotease</keyword>
<dbReference type="PANTHER" id="PTHR39188">
    <property type="entry name" value="MEMBRANE-ASSOCIATED ZINC METALLOPROTEASE M50B"/>
    <property type="match status" value="1"/>
</dbReference>
<keyword evidence="6" id="KW-0479">Metal-binding</keyword>
<evidence type="ECO:0000313" key="15">
    <source>
        <dbReference type="Proteomes" id="UP000294650"/>
    </source>
</evidence>
<keyword evidence="11 12" id="KW-0472">Membrane</keyword>
<feature type="domain" description="Peptidase M50" evidence="13">
    <location>
        <begin position="55"/>
        <end position="121"/>
    </location>
</feature>
<evidence type="ECO:0000256" key="10">
    <source>
        <dbReference type="ARBA" id="ARBA00023049"/>
    </source>
</evidence>
<gene>
    <name evidence="14" type="ORF">EDD68_10912</name>
</gene>
<feature type="transmembrane region" description="Helical" evidence="12">
    <location>
        <begin position="135"/>
        <end position="153"/>
    </location>
</feature>
<evidence type="ECO:0000259" key="13">
    <source>
        <dbReference type="Pfam" id="PF02163"/>
    </source>
</evidence>
<evidence type="ECO:0000256" key="8">
    <source>
        <dbReference type="ARBA" id="ARBA00022833"/>
    </source>
</evidence>
<organism evidence="14 15">
    <name type="scientific">Melghiribacillus thermohalophilus</name>
    <dbReference type="NCBI Taxonomy" id="1324956"/>
    <lineage>
        <taxon>Bacteria</taxon>
        <taxon>Bacillati</taxon>
        <taxon>Bacillota</taxon>
        <taxon>Bacilli</taxon>
        <taxon>Bacillales</taxon>
        <taxon>Bacillaceae</taxon>
        <taxon>Melghiribacillus</taxon>
    </lineage>
</organism>
<protein>
    <submittedName>
        <fullName evidence="14">Zn-dependent protease</fullName>
    </submittedName>
</protein>
<keyword evidence="5 12" id="KW-0812">Transmembrane</keyword>
<feature type="transmembrane region" description="Helical" evidence="12">
    <location>
        <begin position="41"/>
        <end position="64"/>
    </location>
</feature>
<keyword evidence="8" id="KW-0862">Zinc</keyword>
<feature type="domain" description="Peptidase M50" evidence="13">
    <location>
        <begin position="135"/>
        <end position="170"/>
    </location>
</feature>
<feature type="transmembrane region" description="Helical" evidence="12">
    <location>
        <begin position="190"/>
        <end position="206"/>
    </location>
</feature>
<dbReference type="AlphaFoldDB" id="A0A4R3N315"/>
<sequence>MEYIKKWGAGIAGVFVFVGSKLSWVLALLKLVKIPTLISMLVMLGTYALLFGWKFAVAVVYLIFVHEMGHLLAAKMKGIETSPAIFIPFVGAAISIKEEQIKDAKTEAFLAYGGPLAGLLSFLPAIPLFNETGDPLWALIIYLGAFINLFNLIPVSPLDGGRIVTAFSTKVWLLGLVVLLVLAIKLGNPLLFFILILGIITWYNRFTEGTKIELLRLEKSLIQKAITDIEGWTKRMMNHAGYSIEYLYHSLKTDHNWLDARIERLQEKRDHLAVWKRRDKKQLDIETHTMREQKRLLDDFLSLLEVNSESDGDGVLDEGKEAYREKILARVNRTMEKGFDLNPIEKELQKLKTYYQTDLRTKITWFTLYLTLLAVLAMFMWYGGEIMEQITGLNPLEA</sequence>
<dbReference type="EMBL" id="SMAN01000009">
    <property type="protein sequence ID" value="TCT22366.1"/>
    <property type="molecule type" value="Genomic_DNA"/>
</dbReference>
<comment type="caution">
    <text evidence="14">The sequence shown here is derived from an EMBL/GenBank/DDBJ whole genome shotgun (WGS) entry which is preliminary data.</text>
</comment>
<feature type="transmembrane region" description="Helical" evidence="12">
    <location>
        <begin position="165"/>
        <end position="184"/>
    </location>
</feature>
<evidence type="ECO:0000256" key="4">
    <source>
        <dbReference type="ARBA" id="ARBA00022670"/>
    </source>
</evidence>
<dbReference type="CDD" id="cd06160">
    <property type="entry name" value="S2P-M50_like_2"/>
    <property type="match status" value="1"/>
</dbReference>
<comment type="cofactor">
    <cofactor evidence="1">
        <name>Zn(2+)</name>
        <dbReference type="ChEBI" id="CHEBI:29105"/>
    </cofactor>
</comment>
<keyword evidence="9 12" id="KW-1133">Transmembrane helix</keyword>
<dbReference type="RefSeq" id="WP_132371684.1">
    <property type="nucleotide sequence ID" value="NZ_SMAN01000009.1"/>
</dbReference>
<evidence type="ECO:0000256" key="6">
    <source>
        <dbReference type="ARBA" id="ARBA00022723"/>
    </source>
</evidence>
<feature type="transmembrane region" description="Helical" evidence="12">
    <location>
        <begin position="363"/>
        <end position="383"/>
    </location>
</feature>
<keyword evidence="7" id="KW-0378">Hydrolase</keyword>
<keyword evidence="15" id="KW-1185">Reference proteome</keyword>
<evidence type="ECO:0000313" key="14">
    <source>
        <dbReference type="EMBL" id="TCT22366.1"/>
    </source>
</evidence>
<name>A0A4R3N315_9BACI</name>
<dbReference type="OrthoDB" id="9781963at2"/>
<evidence type="ECO:0000256" key="5">
    <source>
        <dbReference type="ARBA" id="ARBA00022692"/>
    </source>
</evidence>
<evidence type="ECO:0000256" key="11">
    <source>
        <dbReference type="ARBA" id="ARBA00023136"/>
    </source>
</evidence>